<evidence type="ECO:0000313" key="5">
    <source>
        <dbReference type="Proteomes" id="UP000660070"/>
    </source>
</evidence>
<dbReference type="InterPro" id="IPR026444">
    <property type="entry name" value="Secre_tail"/>
</dbReference>
<dbReference type="RefSeq" id="WP_196079978.1">
    <property type="nucleotide sequence ID" value="NZ_JADPVI010000002.1"/>
</dbReference>
<keyword evidence="5" id="KW-1185">Reference proteome</keyword>
<dbReference type="Proteomes" id="UP000660070">
    <property type="component" value="Unassembled WGS sequence"/>
</dbReference>
<organism evidence="4 5">
    <name type="scientific">Kaistella gelatinilytica</name>
    <dbReference type="NCBI Taxonomy" id="2787636"/>
    <lineage>
        <taxon>Bacteria</taxon>
        <taxon>Pseudomonadati</taxon>
        <taxon>Bacteroidota</taxon>
        <taxon>Flavobacteriia</taxon>
        <taxon>Flavobacteriales</taxon>
        <taxon>Weeksellaceae</taxon>
        <taxon>Chryseobacterium group</taxon>
        <taxon>Kaistella</taxon>
    </lineage>
</organism>
<dbReference type="EMBL" id="JADPVI010000002">
    <property type="protein sequence ID" value="MBF8457488.1"/>
    <property type="molecule type" value="Genomic_DNA"/>
</dbReference>
<dbReference type="NCBIfam" id="TIGR04183">
    <property type="entry name" value="Por_Secre_tail"/>
    <property type="match status" value="1"/>
</dbReference>
<evidence type="ECO:0000256" key="2">
    <source>
        <dbReference type="SAM" id="SignalP"/>
    </source>
</evidence>
<protein>
    <submittedName>
        <fullName evidence="4">T9SS type A sorting domain-containing protein</fullName>
    </submittedName>
</protein>
<evidence type="ECO:0000313" key="4">
    <source>
        <dbReference type="EMBL" id="MBF8457488.1"/>
    </source>
</evidence>
<reference evidence="4 5" key="1">
    <citation type="submission" date="2020-11" db="EMBL/GenBank/DDBJ databases">
        <title>Kaistella gelatinilytica sp. nov., a flavobacterium isolated from Antarctic Soil.</title>
        <authorList>
            <person name="Li J."/>
        </authorList>
    </citation>
    <scope>NUCLEOTIDE SEQUENCE [LARGE SCALE GENOMIC DNA]</scope>
    <source>
        <strain evidence="4 5">G5-32</strain>
    </source>
</reference>
<name>A0ABS0FCN8_9FLAO</name>
<dbReference type="Pfam" id="PF18962">
    <property type="entry name" value="Por_Secre_tail"/>
    <property type="match status" value="1"/>
</dbReference>
<feature type="domain" description="Secretion system C-terminal sorting" evidence="3">
    <location>
        <begin position="969"/>
        <end position="1035"/>
    </location>
</feature>
<feature type="chain" id="PRO_5045721744" evidence="2">
    <location>
        <begin position="22"/>
        <end position="1037"/>
    </location>
</feature>
<gene>
    <name evidence="4" type="ORF">IV494_09895</name>
</gene>
<proteinExistence type="predicted"/>
<comment type="caution">
    <text evidence="4">The sequence shown here is derived from an EMBL/GenBank/DDBJ whole genome shotgun (WGS) entry which is preliminary data.</text>
</comment>
<accession>A0ABS0FCN8</accession>
<feature type="signal peptide" evidence="2">
    <location>
        <begin position="1"/>
        <end position="21"/>
    </location>
</feature>
<keyword evidence="1 2" id="KW-0732">Signal</keyword>
<evidence type="ECO:0000256" key="1">
    <source>
        <dbReference type="ARBA" id="ARBA00022729"/>
    </source>
</evidence>
<sequence>MMIKYQLLVLCFFANFYYSQAPIEAKAPNSYIYDIGLANSNNYGGIKIPVKKAYEMWSKYEYLKSNGVSNPIPAGVQSASIYWEDVPGLVENVSIENGSDPSNSKILVEINKGRGKGNAVVAFKVDGTIYWSWHIWVTDNPANGVFYNYGMESDIDLNLINIQYMDRNLGATTNSFLDDQWQKSGGLMYEWGRKDPFPPLVYKDSNFYEISGEVGVLKHKQIDPVNTIPVQIRPFNEIEKNIQYSVKNPITYIINTDATGNWFSNNRYKVAGASPNYIAWDLWSDNAKGGNSNANSSNATLKNESRSYELKSELDPCPNGWRVPSYKGRETLNNNLAFFGKNDWNNDDNVVANRQLFPNSVNPSLDGIKVYPGLGMDFTNAQGGGRNLGKMAISGGYVYYPNSAAPTAPVGVTFQDNAANGGLWSATFAYDGARLFSMISDPFRTNTTVGLHAIYNNQTNPTRSGNAVKCMRDPNLLKIGDFATQYFASEKEDYTDGLDNPNSYIVINKTQLRIPVSKAFSVYNQLLSDHEMLSSNDLVAKVLWATNPKLISSVEVRNDPVDGKLSVIAVIINPSQKGNAVISLHNEITDSPVLWSWHVWVTDEDPTQNGVTYTTENPIPVTYNFVNPTVSKMPAIKTVFMDRNLGAESSSLESKKANGLHYQWGRKDPIPVFQNNVSENIFVSDDVIEILSLPNRSKSAKSSSFGVDGNDYRNNYTDSYETYHSTNTINHKKVSQNILYSVQNPLRFLYHSEIGELYDGGNHYANDLTKVKDWVSEKRGEADDRWGHADKKSPFDPCPEGWRVPDVSFTNLYTGSKGSSPWYNGYQNDAYGKSGVIQDQWHNISTFYGGTLAGTNGWKFENSTFNIGNFPRAGIRGELGGNNVDVVRSGVWTAALADFHTGFALALQFQGDKMQTGTGVYPQAGMSVRCAKDENRLLGTPVSKNKPPVLVQPNTEKLVAQPENNELKIYPNPFRDEFSISNPNAINYEIYDFSGKLVLKGNVQNSRVNATQILNGIYLLKIKMKDGSSVTKKLIKQ</sequence>
<evidence type="ECO:0000259" key="3">
    <source>
        <dbReference type="Pfam" id="PF18962"/>
    </source>
</evidence>